<dbReference type="EMBL" id="JACDXP010000010">
    <property type="protein sequence ID" value="KAF6518178.1"/>
    <property type="molecule type" value="Genomic_DNA"/>
</dbReference>
<evidence type="ECO:0000313" key="2">
    <source>
        <dbReference type="Proteomes" id="UP000593570"/>
    </source>
</evidence>
<dbReference type="Gene3D" id="1.20.120.450">
    <property type="entry name" value="dinb family like domain"/>
    <property type="match status" value="1"/>
</dbReference>
<proteinExistence type="predicted"/>
<name>A0A8H6LG93_FUSOX</name>
<dbReference type="Proteomes" id="UP000593570">
    <property type="component" value="Unassembled WGS sequence"/>
</dbReference>
<dbReference type="Pfam" id="PF09351">
    <property type="entry name" value="DUF1993"/>
    <property type="match status" value="1"/>
</dbReference>
<reference evidence="1 2" key="1">
    <citation type="journal article" date="2020" name="bioRxiv">
        <title>A chromosome-scale genome assembly for the Fusarium oxysporum strain Fo5176 to establish a model Arabidopsis-fungal pathosystem.</title>
        <authorList>
            <person name="Fokkens L."/>
            <person name="Guo L."/>
            <person name="Dora S."/>
            <person name="Wang B."/>
            <person name="Ye K."/>
            <person name="Sanchez-Rodriguez C."/>
            <person name="Croll D."/>
        </authorList>
    </citation>
    <scope>NUCLEOTIDE SEQUENCE [LARGE SCALE GENOMIC DNA]</scope>
    <source>
        <strain evidence="1 2">Fo5176</strain>
    </source>
</reference>
<protein>
    <recommendedName>
        <fullName evidence="3">DUF1993 domain-containing protein</fullName>
    </recommendedName>
</protein>
<evidence type="ECO:0008006" key="3">
    <source>
        <dbReference type="Google" id="ProtNLM"/>
    </source>
</evidence>
<dbReference type="InterPro" id="IPR018531">
    <property type="entry name" value="DUF1993"/>
</dbReference>
<organism evidence="1 2">
    <name type="scientific">Fusarium oxysporum f. sp. conglutinans</name>
    <dbReference type="NCBI Taxonomy" id="100902"/>
    <lineage>
        <taxon>Eukaryota</taxon>
        <taxon>Fungi</taxon>
        <taxon>Dikarya</taxon>
        <taxon>Ascomycota</taxon>
        <taxon>Pezizomycotina</taxon>
        <taxon>Sordariomycetes</taxon>
        <taxon>Hypocreomycetidae</taxon>
        <taxon>Hypocreales</taxon>
        <taxon>Nectriaceae</taxon>
        <taxon>Fusarium</taxon>
        <taxon>Fusarium oxysporum species complex</taxon>
    </lineage>
</organism>
<sequence>MAAKETTIAVCEKAMFFEYMSKKANLSSLVEFIIVVGVDGGTITVIQQLGIQAEIFTGADSSQLLLPSSLFVPSSRIGIMSSVSLHDITVPVYIRQLTCLQKVLEKAQQWCIENEKPESFLSEASLAPDMKPLPFQVHLCNTMARSGTFGPGWSFHNPADQPDYATDFPGMISSIQGTIDYLSTIKPGDEGDKAEGLSYSYWPSGKEGEGDPIKFASASKVLMQYVYPNFFFHMTTAYDICRHKGVPLTKFDFLLSAGMFA</sequence>
<gene>
    <name evidence="1" type="ORF">HZS61_002256</name>
</gene>
<dbReference type="PANTHER" id="PTHR36922:SF1">
    <property type="entry name" value="DUF1993 DOMAIN-CONTAINING PROTEIN"/>
    <property type="match status" value="1"/>
</dbReference>
<accession>A0A8H6LG93</accession>
<dbReference type="InterPro" id="IPR034660">
    <property type="entry name" value="DinB/YfiT-like"/>
</dbReference>
<dbReference type="AlphaFoldDB" id="A0A8H6LG93"/>
<comment type="caution">
    <text evidence="1">The sequence shown here is derived from an EMBL/GenBank/DDBJ whole genome shotgun (WGS) entry which is preliminary data.</text>
</comment>
<dbReference type="SUPFAM" id="SSF109854">
    <property type="entry name" value="DinB/YfiT-like putative metalloenzymes"/>
    <property type="match status" value="1"/>
</dbReference>
<evidence type="ECO:0000313" key="1">
    <source>
        <dbReference type="EMBL" id="KAF6518178.1"/>
    </source>
</evidence>
<dbReference type="PANTHER" id="PTHR36922">
    <property type="entry name" value="BLL2446 PROTEIN"/>
    <property type="match status" value="1"/>
</dbReference>